<organism evidence="1">
    <name type="scientific">Prochloron didemni P1-Palau</name>
    <dbReference type="NCBI Taxonomy" id="910450"/>
    <lineage>
        <taxon>Bacteria</taxon>
        <taxon>Bacillati</taxon>
        <taxon>Cyanobacteriota</taxon>
        <taxon>Cyanophyceae</taxon>
        <taxon>Oscillatoriophycideae</taxon>
        <taxon>Chroococcales</taxon>
        <taxon>Prochloraceae</taxon>
        <taxon>Prochloron</taxon>
    </lineage>
</organism>
<protein>
    <submittedName>
        <fullName evidence="1">Uncharacterized protein tomE</fullName>
    </submittedName>
</protein>
<proteinExistence type="predicted"/>
<dbReference type="Gene3D" id="1.25.40.10">
    <property type="entry name" value="Tetratricopeptide repeat domain"/>
    <property type="match status" value="1"/>
</dbReference>
<dbReference type="InterPro" id="IPR011990">
    <property type="entry name" value="TPR-like_helical_dom_sf"/>
</dbReference>
<sequence length="768" mass="88173">MRHDWIKRSTKAIEIEALHYQTVEQLRSLLGTYQESGDCICSDLSLGAWKGQWISYELSQQLATDLKLNDVLPSLEGHDYRKRGTDYADVIGQLIDAESEGDRNCLVAYDNAVRILQAISQATTKLILIVAPRFGFAWELENEWLIYFLANGIKACNCRLVLLFDRENPQISNLWSLKWIASKVHKRSALMPEETDCIFKDIPGTIDCQSYPQVSNWKDKSYLLQISDRCCLVLPEYRCNPEKVSPENFESLAALLNCTPTWMQAYLQAYGSLEKRDFNFLLQEARQRFSEGAYNIALRLIEKVSQSNLNEIQQAVLQVQAQSIRIAMMQFQDAAERENPASNLPPPITRSLYLSKAWGLVMVNRPEQAEPLFKKARDLTSSEEMDRSFLYLLNISALNQLKLGNVEQAMTFEKEIEDRLQALPQTDWHVTYINSINQARLYKRLGDWQKSEFYYKKAFQTTFGLRSESDQIYTNLCQAQIATLQKIDSHAFIFWFRVALHWLSMKIPEALAPRVAKAIVGRDILPEGNSIETISHTLFHRLVESVKNIPSLSNSMRDKIERLDSLKAKQICFARTSTNFSDSIQVAMGMLGWSILISDHWLGERFDGLNYLRLSRLVFEIICSLLPQFDFPESLTVFTDTRFGRELPATASELLEVAIRFEVREIYFGSKKINLSEEEMEAIQNKLIVGFAPGIDGLFKRSDRVLAHFKRYREMLELSEFASKIVDRIGDRTTAINIISDCCSFSNPREVWTGLRELEASQVLTLSV</sequence>
<name>G0XS57_PRODI</name>
<evidence type="ECO:0000313" key="1">
    <source>
        <dbReference type="EMBL" id="AEH57226.1"/>
    </source>
</evidence>
<dbReference type="EMBL" id="HQ407372">
    <property type="protein sequence ID" value="AEH57226.1"/>
    <property type="molecule type" value="Genomic_DNA"/>
</dbReference>
<gene>
    <name evidence="1" type="primary">tomE</name>
</gene>
<accession>G0XS57</accession>
<reference evidence="1" key="1">
    <citation type="journal article" date="2011" name="PLoS ONE">
        <title>Variation in tropical reef symbiont metagenomes defined by secondary metabolism.</title>
        <authorList>
            <person name="Donia M.S."/>
            <person name="Fricke W.F."/>
            <person name="Ravel J."/>
            <person name="Schmidt E.W."/>
        </authorList>
    </citation>
    <scope>NUCLEOTIDE SEQUENCE</scope>
</reference>
<dbReference type="AlphaFoldDB" id="G0XS57"/>
<dbReference type="SUPFAM" id="SSF48452">
    <property type="entry name" value="TPR-like"/>
    <property type="match status" value="1"/>
</dbReference>